<evidence type="ECO:0000313" key="8">
    <source>
        <dbReference type="Proteomes" id="UP001151287"/>
    </source>
</evidence>
<dbReference type="Pfam" id="PF13923">
    <property type="entry name" value="zf-C3HC4_2"/>
    <property type="match status" value="1"/>
</dbReference>
<evidence type="ECO:0000256" key="5">
    <source>
        <dbReference type="SAM" id="MobiDB-lite"/>
    </source>
</evidence>
<dbReference type="SMART" id="SM00184">
    <property type="entry name" value="RING"/>
    <property type="match status" value="1"/>
</dbReference>
<dbReference type="InterPro" id="IPR049627">
    <property type="entry name" value="SLX8"/>
</dbReference>
<gene>
    <name evidence="7" type="ORF">LUZ63_017032</name>
</gene>
<feature type="region of interest" description="Disordered" evidence="5">
    <location>
        <begin position="118"/>
        <end position="149"/>
    </location>
</feature>
<dbReference type="Gene3D" id="3.30.40.10">
    <property type="entry name" value="Zinc/RING finger domain, C3HC4 (zinc finger)"/>
    <property type="match status" value="1"/>
</dbReference>
<keyword evidence="2 4" id="KW-0863">Zinc-finger</keyword>
<evidence type="ECO:0000256" key="1">
    <source>
        <dbReference type="ARBA" id="ARBA00022723"/>
    </source>
</evidence>
<dbReference type="PANTHER" id="PTHR47094">
    <property type="entry name" value="ELFLESS, ISOFORM B"/>
    <property type="match status" value="1"/>
</dbReference>
<evidence type="ECO:0000256" key="4">
    <source>
        <dbReference type="PROSITE-ProRule" id="PRU00175"/>
    </source>
</evidence>
<accession>A0A9Q0C1N9</accession>
<sequence length="235" mass="26244">MYHSPHLPISLHQSYQPMKIMRRANSYSSRSMSTSGNGRGRRREQPVEVDQPFIDVEAIDDDEDVTILSVSQTPPLASNVSRRGRRSVVYLDDDGDVVEEVNPRQSGVTVEEDVRIVSGNSHNKRVRISSSADGSGNKNNRQTKRRTRNKVIEIQPELPQPIPVEVPPPPPPKEPTFSCPVCLSQLSEPCSTTCGHVFCQSCIKTAIQAQKKCPTCRKKLTNKGFHRLYLPNTAN</sequence>
<keyword evidence="8" id="KW-1185">Reference proteome</keyword>
<evidence type="ECO:0000259" key="6">
    <source>
        <dbReference type="PROSITE" id="PS50089"/>
    </source>
</evidence>
<dbReference type="GO" id="GO:0006511">
    <property type="term" value="P:ubiquitin-dependent protein catabolic process"/>
    <property type="evidence" value="ECO:0007669"/>
    <property type="project" value="TreeGrafter"/>
</dbReference>
<dbReference type="InterPro" id="IPR001841">
    <property type="entry name" value="Znf_RING"/>
</dbReference>
<feature type="domain" description="RING-type" evidence="6">
    <location>
        <begin position="179"/>
        <end position="217"/>
    </location>
</feature>
<keyword evidence="1" id="KW-0479">Metal-binding</keyword>
<dbReference type="PANTHER" id="PTHR47094:SF20">
    <property type="entry name" value="OS09G0504700 PROTEIN"/>
    <property type="match status" value="1"/>
</dbReference>
<dbReference type="GO" id="GO:0033768">
    <property type="term" value="C:SUMO-targeted ubiquitin ligase complex"/>
    <property type="evidence" value="ECO:0007669"/>
    <property type="project" value="TreeGrafter"/>
</dbReference>
<organism evidence="7 8">
    <name type="scientific">Rhynchospora breviuscula</name>
    <dbReference type="NCBI Taxonomy" id="2022672"/>
    <lineage>
        <taxon>Eukaryota</taxon>
        <taxon>Viridiplantae</taxon>
        <taxon>Streptophyta</taxon>
        <taxon>Embryophyta</taxon>
        <taxon>Tracheophyta</taxon>
        <taxon>Spermatophyta</taxon>
        <taxon>Magnoliopsida</taxon>
        <taxon>Liliopsida</taxon>
        <taxon>Poales</taxon>
        <taxon>Cyperaceae</taxon>
        <taxon>Cyperoideae</taxon>
        <taxon>Rhynchosporeae</taxon>
        <taxon>Rhynchospora</taxon>
    </lineage>
</organism>
<evidence type="ECO:0000256" key="3">
    <source>
        <dbReference type="ARBA" id="ARBA00022833"/>
    </source>
</evidence>
<name>A0A9Q0C1N9_9POAL</name>
<dbReference type="SUPFAM" id="SSF57850">
    <property type="entry name" value="RING/U-box"/>
    <property type="match status" value="1"/>
</dbReference>
<dbReference type="InterPro" id="IPR013083">
    <property type="entry name" value="Znf_RING/FYVE/PHD"/>
</dbReference>
<dbReference type="PROSITE" id="PS50089">
    <property type="entry name" value="ZF_RING_2"/>
    <property type="match status" value="1"/>
</dbReference>
<evidence type="ECO:0000256" key="2">
    <source>
        <dbReference type="ARBA" id="ARBA00022771"/>
    </source>
</evidence>
<dbReference type="EMBL" id="JAMQYH010000005">
    <property type="protein sequence ID" value="KAJ1685642.1"/>
    <property type="molecule type" value="Genomic_DNA"/>
</dbReference>
<dbReference type="GO" id="GO:0061630">
    <property type="term" value="F:ubiquitin protein ligase activity"/>
    <property type="evidence" value="ECO:0007669"/>
    <property type="project" value="InterPro"/>
</dbReference>
<reference evidence="7" key="1">
    <citation type="journal article" date="2022" name="Cell">
        <title>Repeat-based holocentromeres influence genome architecture and karyotype evolution.</title>
        <authorList>
            <person name="Hofstatter P.G."/>
            <person name="Thangavel G."/>
            <person name="Lux T."/>
            <person name="Neumann P."/>
            <person name="Vondrak T."/>
            <person name="Novak P."/>
            <person name="Zhang M."/>
            <person name="Costa L."/>
            <person name="Castellani M."/>
            <person name="Scott A."/>
            <person name="Toegelov H."/>
            <person name="Fuchs J."/>
            <person name="Mata-Sucre Y."/>
            <person name="Dias Y."/>
            <person name="Vanzela A.L.L."/>
            <person name="Huettel B."/>
            <person name="Almeida C.C.S."/>
            <person name="Simkova H."/>
            <person name="Souza G."/>
            <person name="Pedrosa-Harand A."/>
            <person name="Macas J."/>
            <person name="Mayer K.F.X."/>
            <person name="Houben A."/>
            <person name="Marques A."/>
        </authorList>
    </citation>
    <scope>NUCLEOTIDE SEQUENCE</scope>
    <source>
        <strain evidence="7">RhyBre1mFocal</strain>
    </source>
</reference>
<dbReference type="OrthoDB" id="6105938at2759"/>
<feature type="compositionally biased region" description="Polar residues" evidence="5">
    <location>
        <begin position="25"/>
        <end position="36"/>
    </location>
</feature>
<proteinExistence type="predicted"/>
<evidence type="ECO:0000313" key="7">
    <source>
        <dbReference type="EMBL" id="KAJ1685642.1"/>
    </source>
</evidence>
<comment type="caution">
    <text evidence="7">The sequence shown here is derived from an EMBL/GenBank/DDBJ whole genome shotgun (WGS) entry which is preliminary data.</text>
</comment>
<dbReference type="GO" id="GO:0032183">
    <property type="term" value="F:SUMO binding"/>
    <property type="evidence" value="ECO:0007669"/>
    <property type="project" value="TreeGrafter"/>
</dbReference>
<dbReference type="GO" id="GO:0140082">
    <property type="term" value="F:SUMO-ubiquitin ligase activity"/>
    <property type="evidence" value="ECO:0007669"/>
    <property type="project" value="TreeGrafter"/>
</dbReference>
<dbReference type="AlphaFoldDB" id="A0A9Q0C1N9"/>
<feature type="region of interest" description="Disordered" evidence="5">
    <location>
        <begin position="24"/>
        <end position="46"/>
    </location>
</feature>
<dbReference type="Proteomes" id="UP001151287">
    <property type="component" value="Unassembled WGS sequence"/>
</dbReference>
<dbReference type="InterPro" id="IPR017907">
    <property type="entry name" value="Znf_RING_CS"/>
</dbReference>
<keyword evidence="3" id="KW-0862">Zinc</keyword>
<protein>
    <recommendedName>
        <fullName evidence="6">RING-type domain-containing protein</fullName>
    </recommendedName>
</protein>
<dbReference type="PROSITE" id="PS00518">
    <property type="entry name" value="ZF_RING_1"/>
    <property type="match status" value="1"/>
</dbReference>
<dbReference type="GO" id="GO:0008270">
    <property type="term" value="F:zinc ion binding"/>
    <property type="evidence" value="ECO:0007669"/>
    <property type="project" value="UniProtKB-KW"/>
</dbReference>